<dbReference type="GO" id="GO:0016324">
    <property type="term" value="C:apical plasma membrane"/>
    <property type="evidence" value="ECO:0007669"/>
    <property type="project" value="UniProtKB-SubCell"/>
</dbReference>
<evidence type="ECO:0000256" key="12">
    <source>
        <dbReference type="ARBA" id="ARBA00022525"/>
    </source>
</evidence>
<feature type="binding site" evidence="30">
    <location>
        <position position="207"/>
    </location>
    <ligand>
        <name>chloride</name>
        <dbReference type="ChEBI" id="CHEBI:17996"/>
        <label>1</label>
    </ligand>
</feature>
<dbReference type="PROSITE" id="PS52010">
    <property type="entry name" value="COLLECTRIN_LIKE"/>
    <property type="match status" value="1"/>
</dbReference>
<feature type="binding site" evidence="31">
    <location>
        <position position="376"/>
    </location>
    <ligand>
        <name>Zn(2+)</name>
        <dbReference type="ChEBI" id="CHEBI:29105"/>
        <label>1</label>
        <note>catalytic</note>
    </ligand>
</feature>
<dbReference type="Pfam" id="PF16959">
    <property type="entry name" value="Collectrin"/>
    <property type="match status" value="1"/>
</dbReference>
<evidence type="ECO:0000256" key="27">
    <source>
        <dbReference type="PIRSR" id="PIRSR601548-1"/>
    </source>
</evidence>
<keyword evidence="16 31" id="KW-0479">Metal-binding</keyword>
<evidence type="ECO:0000256" key="25">
    <source>
        <dbReference type="ARBA" id="ARBA00023214"/>
    </source>
</evidence>
<keyword evidence="10" id="KW-1003">Cell membrane</keyword>
<feature type="domain" description="Collectrin-like" evidence="38">
    <location>
        <begin position="644"/>
        <end position="837"/>
    </location>
</feature>
<dbReference type="GO" id="GO:0005737">
    <property type="term" value="C:cytoplasm"/>
    <property type="evidence" value="ECO:0007669"/>
    <property type="project" value="UniProtKB-SubCell"/>
</dbReference>
<evidence type="ECO:0000256" key="9">
    <source>
        <dbReference type="ARBA" id="ARBA00008139"/>
    </source>
</evidence>
<feature type="disulfide bond" evidence="32">
    <location>
        <begin position="532"/>
        <end position="544"/>
    </location>
</feature>
<evidence type="ECO:0000256" key="33">
    <source>
        <dbReference type="PIRSR" id="PIRSR601548-8"/>
    </source>
</evidence>
<keyword evidence="13" id="KW-0597">Phosphoprotein</keyword>
<dbReference type="GeneTree" id="ENSGT00940000158077"/>
<organism evidence="39 40">
    <name type="scientific">Callorhinchus milii</name>
    <name type="common">Ghost shark</name>
    <dbReference type="NCBI Taxonomy" id="7868"/>
    <lineage>
        <taxon>Eukaryota</taxon>
        <taxon>Metazoa</taxon>
        <taxon>Chordata</taxon>
        <taxon>Craniata</taxon>
        <taxon>Vertebrata</taxon>
        <taxon>Chondrichthyes</taxon>
        <taxon>Holocephali</taxon>
        <taxon>Chimaeriformes</taxon>
        <taxon>Callorhinchidae</taxon>
        <taxon>Callorhinchus</taxon>
    </lineage>
</organism>
<evidence type="ECO:0000256" key="2">
    <source>
        <dbReference type="ARBA" id="ARBA00001502"/>
    </source>
</evidence>
<dbReference type="GO" id="GO:0005615">
    <property type="term" value="C:extracellular space"/>
    <property type="evidence" value="ECO:0007669"/>
    <property type="project" value="TreeGrafter"/>
</dbReference>
<comment type="caution">
    <text evidence="34">Lacks conserved residue(s) required for the propagation of feature annotation.</text>
</comment>
<evidence type="ECO:0000256" key="13">
    <source>
        <dbReference type="ARBA" id="ARBA00022553"/>
    </source>
</evidence>
<dbReference type="InParanoid" id="A0A4W3I547"/>
<evidence type="ECO:0000256" key="20">
    <source>
        <dbReference type="ARBA" id="ARBA00022989"/>
    </source>
</evidence>
<keyword evidence="35" id="KW-0121">Carboxypeptidase</keyword>
<feature type="glycosylation site" description="N-linked (GlcNAc...) asparagine" evidence="28">
    <location>
        <position position="53"/>
    </location>
</feature>
<keyword evidence="22 36" id="KW-0472">Membrane</keyword>
<evidence type="ECO:0000256" key="29">
    <source>
        <dbReference type="PIRSR" id="PIRSR601548-11"/>
    </source>
</evidence>
<evidence type="ECO:0000256" key="30">
    <source>
        <dbReference type="PIRSR" id="PIRSR601548-2"/>
    </source>
</evidence>
<dbReference type="Gene3D" id="1.10.1370.30">
    <property type="match status" value="1"/>
</dbReference>
<feature type="binding site" evidence="33">
    <location>
        <position position="404"/>
    </location>
    <ligand>
        <name>Zn(2+)</name>
        <dbReference type="ChEBI" id="CHEBI:29105"/>
        <label>2</label>
        <note>catalytic</note>
    </ligand>
</feature>
<feature type="chain" id="PRO_5021507575" description="Angiotensin-converting enzyme" evidence="37">
    <location>
        <begin position="18"/>
        <end position="838"/>
    </location>
</feature>
<evidence type="ECO:0000256" key="35">
    <source>
        <dbReference type="RuleBase" id="RU361144"/>
    </source>
</evidence>
<feature type="binding site" evidence="31">
    <location>
        <position position="404"/>
    </location>
    <ligand>
        <name>Zn(2+)</name>
        <dbReference type="ChEBI" id="CHEBI:29105"/>
        <label>1</label>
        <note>catalytic</note>
    </ligand>
</feature>
<keyword evidence="11" id="KW-0963">Cytoplasm</keyword>
<evidence type="ECO:0000259" key="38">
    <source>
        <dbReference type="PROSITE" id="PS52010"/>
    </source>
</evidence>
<feature type="glycosylation site" description="N-linked (GlcNAc...) asparagine; partial" evidence="28">
    <location>
        <position position="136"/>
    </location>
</feature>
<evidence type="ECO:0000256" key="1">
    <source>
        <dbReference type="ARBA" id="ARBA00000796"/>
    </source>
</evidence>
<protein>
    <recommendedName>
        <fullName evidence="35">Angiotensin-converting enzyme</fullName>
        <ecNumber evidence="35">3.4.-.-</ecNumber>
    </recommendedName>
</protein>
<dbReference type="GO" id="GO:0008237">
    <property type="term" value="F:metallopeptidase activity"/>
    <property type="evidence" value="ECO:0007669"/>
    <property type="project" value="UniProtKB-KW"/>
</dbReference>
<keyword evidence="21 35" id="KW-0482">Metalloprotease</keyword>
<dbReference type="Proteomes" id="UP000314986">
    <property type="component" value="Unassembled WGS sequence"/>
</dbReference>
<feature type="disulfide bond" evidence="32 34">
    <location>
        <begin position="345"/>
        <end position="363"/>
    </location>
</feature>
<comment type="catalytic activity">
    <reaction evidence="2">
        <text>angiotensin II + H2O = angiotensin-(1-7) + L-phenylalanine</text>
        <dbReference type="Rhea" id="RHEA:26554"/>
        <dbReference type="ChEBI" id="CHEBI:15377"/>
        <dbReference type="ChEBI" id="CHEBI:58095"/>
        <dbReference type="ChEBI" id="CHEBI:58506"/>
        <dbReference type="ChEBI" id="CHEBI:58922"/>
        <dbReference type="EC" id="3.4.17.23"/>
    </reaction>
    <physiologicalReaction direction="left-to-right" evidence="2">
        <dbReference type="Rhea" id="RHEA:26555"/>
    </physiologicalReaction>
</comment>
<dbReference type="GO" id="GO:0004180">
    <property type="term" value="F:carboxypeptidase activity"/>
    <property type="evidence" value="ECO:0007669"/>
    <property type="project" value="UniProtKB-KW"/>
</dbReference>
<keyword evidence="40" id="KW-1185">Reference proteome</keyword>
<keyword evidence="17 37" id="KW-0732">Signal</keyword>
<evidence type="ECO:0000256" key="24">
    <source>
        <dbReference type="ARBA" id="ARBA00023180"/>
    </source>
</evidence>
<evidence type="ECO:0000256" key="36">
    <source>
        <dbReference type="SAM" id="Phobius"/>
    </source>
</evidence>
<comment type="subcellular location">
    <subcellularLocation>
        <location evidence="5">Apical cell membrane</location>
    </subcellularLocation>
    <subcellularLocation>
        <location evidence="6">Cell membrane</location>
        <topology evidence="6">Single-pass type I membrane protein</topology>
    </subcellularLocation>
    <subcellularLocation>
        <location evidence="4">Cell projection</location>
        <location evidence="4">Cilium</location>
    </subcellularLocation>
    <subcellularLocation>
        <location evidence="7">Cytoplasm</location>
    </subcellularLocation>
    <subcellularLocation>
        <location evidence="8">Secreted</location>
    </subcellularLocation>
</comment>
<evidence type="ECO:0000313" key="39">
    <source>
        <dbReference type="Ensembl" id="ENSCMIP00000022586.1"/>
    </source>
</evidence>
<dbReference type="GO" id="GO:0008241">
    <property type="term" value="F:peptidyl-dipeptidase activity"/>
    <property type="evidence" value="ECO:0007669"/>
    <property type="project" value="InterPro"/>
</dbReference>
<reference evidence="39" key="4">
    <citation type="submission" date="2025-08" db="UniProtKB">
        <authorList>
            <consortium name="Ensembl"/>
        </authorList>
    </citation>
    <scope>IDENTIFICATION</scope>
</reference>
<dbReference type="EC" id="3.4.-.-" evidence="35"/>
<keyword evidence="18 35" id="KW-0378">Hydrolase</keyword>
<dbReference type="GO" id="GO:0046872">
    <property type="term" value="F:metal ion binding"/>
    <property type="evidence" value="ECO:0007669"/>
    <property type="project" value="UniProtKB-KW"/>
</dbReference>
<keyword evidence="15 36" id="KW-0812">Transmembrane</keyword>
<evidence type="ECO:0000256" key="31">
    <source>
        <dbReference type="PIRSR" id="PIRSR601548-3"/>
    </source>
</evidence>
<feature type="disulfide bond" evidence="32 34">
    <location>
        <begin position="133"/>
        <end position="141"/>
    </location>
</feature>
<dbReference type="InterPro" id="IPR001548">
    <property type="entry name" value="Peptidase_M2"/>
</dbReference>
<feature type="active site" description="Proton donor 1" evidence="27">
    <location>
        <position position="507"/>
    </location>
</feature>
<keyword evidence="14 35" id="KW-0645">Protease</keyword>
<sequence>MFLQWLLLLSLAAAALSLSPVEQEATAFLKEFDTKSQDLVYKSSLASWEYNTNITDENIDKMNEESAKWSAFYQQASDDSSKFNINEISDNIIKLQLNSLQDKGSGVLSKEEQDHLNEVQNEMSKIYSTGTVCKPNNPSDCLGLEPGLTILLAESKDYNERLWAWEGWRHNVGKALRPLYEDYADLKNKAAKLNGYQDYGDYWRGNYETKDIGEYAYSRDDLVKDVESLFEEVKPLYRELHAYVRAKLMETFGSEHISRTGGLPAHLLGDMWGRFWANLYPWSIPYPSEEDIDVTQAMVEQGWTAKRMFESADKFFQSVGLQPMNDNFWKNSMIELPTDGRKVVCHPTAWDMGNRVDFRIKMCTKINMEDFLTVHHEMGHIQYDMEYAHLPYLLRDGANEGFHEGVGEIMSLSAATPKHLKSLGLLPASFIETSKIDINFLLKQALSIVGTLPFTFMMEQWRWKMFRGEIPKDQWMKKFWEMKREFVGVVEPVPHDETYCDPAALFHIANDYSFIRYYTRTIFQFQFQEALCQAAGHTGPLHKCDITNSTKAGTKLSNMLKLGKSKSWTRALEEVTGQTRMNARPLLNYFKPLYEWLKKDNQDKGRHVGWDPTWTPYADRHHVDLISKSAYRKPNFYILLFSEAAEAFKVRISLKTALGEKAYEWNANEEYFFQATVAYSMRKYWAEVKSETLNFEITHVHMSNSTQRISFYFIVKNPKDNTTIPKADVEQAIRMNKHRFNSAFLLDDKTLEFVGIPPTLAPQSKSSVTVWLILFGVVMGMVCIALALLIITGQRAKKQKAKETDVYENPSSIEEPDFDKGVKNSAFTIEESLNNTAM</sequence>
<keyword evidence="24 28" id="KW-0325">Glycoprotein</keyword>
<evidence type="ECO:0000256" key="19">
    <source>
        <dbReference type="ARBA" id="ARBA00022833"/>
    </source>
</evidence>
<evidence type="ECO:0000256" key="32">
    <source>
        <dbReference type="PIRSR" id="PIRSR601548-4"/>
    </source>
</evidence>
<evidence type="ECO:0000256" key="22">
    <source>
        <dbReference type="ARBA" id="ARBA00023136"/>
    </source>
</evidence>
<evidence type="ECO:0000256" key="11">
    <source>
        <dbReference type="ARBA" id="ARBA00022490"/>
    </source>
</evidence>
<dbReference type="CDD" id="cd06461">
    <property type="entry name" value="M2_ACE"/>
    <property type="match status" value="1"/>
</dbReference>
<reference evidence="39" key="5">
    <citation type="submission" date="2025-09" db="UniProtKB">
        <authorList>
            <consortium name="Ensembl"/>
        </authorList>
    </citation>
    <scope>IDENTIFICATION</scope>
</reference>
<evidence type="ECO:0000256" key="15">
    <source>
        <dbReference type="ARBA" id="ARBA00022692"/>
    </source>
</evidence>
<dbReference type="Pfam" id="PF01401">
    <property type="entry name" value="Peptidase_M2"/>
    <property type="match status" value="1"/>
</dbReference>
<evidence type="ECO:0000256" key="26">
    <source>
        <dbReference type="ARBA" id="ARBA00023273"/>
    </source>
</evidence>
<keyword evidence="19 31" id="KW-0862">Zinc</keyword>
<feature type="binding site" evidence="30">
    <location>
        <position position="516"/>
    </location>
    <ligand>
        <name>chloride</name>
        <dbReference type="ChEBI" id="CHEBI:17996"/>
        <label>1</label>
    </ligand>
</feature>
<feature type="binding site" evidence="33">
    <location>
        <position position="376"/>
    </location>
    <ligand>
        <name>Zn(2+)</name>
        <dbReference type="ChEBI" id="CHEBI:29105"/>
        <label>2</label>
        <note>catalytic</note>
    </ligand>
</feature>
<name>A0A4W3I547_CALMI</name>
<accession>A0A4W3I547</accession>
<evidence type="ECO:0000313" key="40">
    <source>
        <dbReference type="Proteomes" id="UP000314986"/>
    </source>
</evidence>
<dbReference type="InterPro" id="IPR031588">
    <property type="entry name" value="Collectrin_dom"/>
</dbReference>
<dbReference type="PROSITE" id="PS52011">
    <property type="entry name" value="PEPTIDASE_M2"/>
    <property type="match status" value="1"/>
</dbReference>
<feature type="binding site" evidence="33">
    <location>
        <position position="380"/>
    </location>
    <ligand>
        <name>Zn(2+)</name>
        <dbReference type="ChEBI" id="CHEBI:29105"/>
        <label>2</label>
        <note>catalytic</note>
    </ligand>
</feature>
<comment type="cofactor">
    <cofactor evidence="35">
        <name>Zn(2+)</name>
        <dbReference type="ChEBI" id="CHEBI:29105"/>
    </cofactor>
    <text evidence="35">Binds 1 zinc ion per subunit.</text>
</comment>
<dbReference type="AlphaFoldDB" id="A0A4W3I547"/>
<feature type="active site" description="Proton donor 2" evidence="29">
    <location>
        <position position="507"/>
    </location>
</feature>
<evidence type="ECO:0000256" key="4">
    <source>
        <dbReference type="ARBA" id="ARBA00004138"/>
    </source>
</evidence>
<dbReference type="Ensembl" id="ENSCMIT00000022974.1">
    <property type="protein sequence ID" value="ENSCMIP00000022586.1"/>
    <property type="gene ID" value="ENSCMIG00000010150.1"/>
</dbReference>
<dbReference type="PANTHER" id="PTHR10514:SF24">
    <property type="entry name" value="ANGIOTENSIN-CONVERTING ENZYME 2"/>
    <property type="match status" value="1"/>
</dbReference>
<evidence type="ECO:0000256" key="37">
    <source>
        <dbReference type="SAM" id="SignalP"/>
    </source>
</evidence>
<evidence type="ECO:0000256" key="28">
    <source>
        <dbReference type="PIRSR" id="PIRSR601548-10"/>
    </source>
</evidence>
<feature type="active site" description="Proton acceptor 1" evidence="27">
    <location>
        <position position="377"/>
    </location>
</feature>
<dbReference type="PRINTS" id="PR00791">
    <property type="entry name" value="PEPDIPTASEA"/>
</dbReference>
<dbReference type="STRING" id="7868.ENSCMIP00000022586"/>
<feature type="transmembrane region" description="Helical" evidence="36">
    <location>
        <begin position="768"/>
        <end position="791"/>
    </location>
</feature>
<comment type="cofactor">
    <cofactor evidence="3">
        <name>chloride</name>
        <dbReference type="ChEBI" id="CHEBI:17996"/>
    </cofactor>
</comment>
<evidence type="ECO:0000256" key="14">
    <source>
        <dbReference type="ARBA" id="ARBA00022670"/>
    </source>
</evidence>
<dbReference type="SUPFAM" id="SSF55486">
    <property type="entry name" value="Metalloproteases ('zincins'), catalytic domain"/>
    <property type="match status" value="1"/>
</dbReference>
<evidence type="ECO:0000256" key="10">
    <source>
        <dbReference type="ARBA" id="ARBA00022475"/>
    </source>
</evidence>
<gene>
    <name evidence="39" type="primary">ace2</name>
</gene>
<evidence type="ECO:0000256" key="21">
    <source>
        <dbReference type="ARBA" id="ARBA00023049"/>
    </source>
</evidence>
<keyword evidence="26" id="KW-0966">Cell projection</keyword>
<dbReference type="PANTHER" id="PTHR10514">
    <property type="entry name" value="ANGIOTENSIN-CONVERTING ENZYME"/>
    <property type="match status" value="1"/>
</dbReference>
<evidence type="ECO:0000256" key="16">
    <source>
        <dbReference type="ARBA" id="ARBA00022723"/>
    </source>
</evidence>
<keyword evidence="23 32" id="KW-1015">Disulfide bond</keyword>
<feature type="active site" description="Proton acceptor 2" evidence="29">
    <location>
        <position position="377"/>
    </location>
</feature>
<keyword evidence="25" id="KW-0868">Chloride</keyword>
<evidence type="ECO:0000256" key="3">
    <source>
        <dbReference type="ARBA" id="ARBA00001923"/>
    </source>
</evidence>
<evidence type="ECO:0000256" key="34">
    <source>
        <dbReference type="PROSITE-ProRule" id="PRU01355"/>
    </source>
</evidence>
<reference evidence="40" key="2">
    <citation type="journal article" date="2007" name="PLoS Biol.">
        <title>Survey sequencing and comparative analysis of the elephant shark (Callorhinchus milii) genome.</title>
        <authorList>
            <person name="Venkatesh B."/>
            <person name="Kirkness E.F."/>
            <person name="Loh Y.H."/>
            <person name="Halpern A.L."/>
            <person name="Lee A.P."/>
            <person name="Johnson J."/>
            <person name="Dandona N."/>
            <person name="Viswanathan L.D."/>
            <person name="Tay A."/>
            <person name="Venter J.C."/>
            <person name="Strausberg R.L."/>
            <person name="Brenner S."/>
        </authorList>
    </citation>
    <scope>NUCLEOTIDE SEQUENCE [LARGE SCALE GENOMIC DNA]</scope>
</reference>
<dbReference type="GO" id="GO:0005929">
    <property type="term" value="C:cilium"/>
    <property type="evidence" value="ECO:0007669"/>
    <property type="project" value="UniProtKB-SubCell"/>
</dbReference>
<evidence type="ECO:0000256" key="8">
    <source>
        <dbReference type="ARBA" id="ARBA00004613"/>
    </source>
</evidence>
<evidence type="ECO:0000256" key="23">
    <source>
        <dbReference type="ARBA" id="ARBA00023157"/>
    </source>
</evidence>
<feature type="binding site" evidence="31">
    <location>
        <position position="380"/>
    </location>
    <ligand>
        <name>Zn(2+)</name>
        <dbReference type="ChEBI" id="CHEBI:29105"/>
        <label>1</label>
        <note>catalytic</note>
    </ligand>
</feature>
<evidence type="ECO:0000256" key="5">
    <source>
        <dbReference type="ARBA" id="ARBA00004221"/>
    </source>
</evidence>
<evidence type="ECO:0000256" key="18">
    <source>
        <dbReference type="ARBA" id="ARBA00022801"/>
    </source>
</evidence>
<comment type="similarity">
    <text evidence="9 34 35">Belongs to the peptidase M2 family.</text>
</comment>
<comment type="catalytic activity">
    <reaction evidence="1">
        <text>angiotensin I + H2O = angiotensin-(1-9) + L-leucine</text>
        <dbReference type="Rhea" id="RHEA:63532"/>
        <dbReference type="ChEBI" id="CHEBI:15377"/>
        <dbReference type="ChEBI" id="CHEBI:57427"/>
        <dbReference type="ChEBI" id="CHEBI:147350"/>
        <dbReference type="ChEBI" id="CHEBI:147351"/>
    </reaction>
    <physiologicalReaction direction="left-to-right" evidence="1">
        <dbReference type="Rhea" id="RHEA:63533"/>
    </physiologicalReaction>
</comment>
<reference evidence="40" key="3">
    <citation type="journal article" date="2014" name="Nature">
        <title>Elephant shark genome provides unique insights into gnathostome evolution.</title>
        <authorList>
            <consortium name="International Elephant Shark Genome Sequencing Consortium"/>
            <person name="Venkatesh B."/>
            <person name="Lee A.P."/>
            <person name="Ravi V."/>
            <person name="Maurya A.K."/>
            <person name="Lian M.M."/>
            <person name="Swann J.B."/>
            <person name="Ohta Y."/>
            <person name="Flajnik M.F."/>
            <person name="Sutoh Y."/>
            <person name="Kasahara M."/>
            <person name="Hoon S."/>
            <person name="Gangu V."/>
            <person name="Roy S.W."/>
            <person name="Irimia M."/>
            <person name="Korzh V."/>
            <person name="Kondrychyn I."/>
            <person name="Lim Z.W."/>
            <person name="Tay B.H."/>
            <person name="Tohari S."/>
            <person name="Kong K.W."/>
            <person name="Ho S."/>
            <person name="Lorente-Galdos B."/>
            <person name="Quilez J."/>
            <person name="Marques-Bonet T."/>
            <person name="Raney B.J."/>
            <person name="Ingham P.W."/>
            <person name="Tay A."/>
            <person name="Hillier L.W."/>
            <person name="Minx P."/>
            <person name="Boehm T."/>
            <person name="Wilson R.K."/>
            <person name="Brenner S."/>
            <person name="Warren W.C."/>
        </authorList>
    </citation>
    <scope>NUCLEOTIDE SEQUENCE [LARGE SCALE GENOMIC DNA]</scope>
</reference>
<keyword evidence="20 36" id="KW-1133">Transmembrane helix</keyword>
<feature type="signal peptide" evidence="37">
    <location>
        <begin position="1"/>
        <end position="17"/>
    </location>
</feature>
<dbReference type="GO" id="GO:0006508">
    <property type="term" value="P:proteolysis"/>
    <property type="evidence" value="ECO:0007669"/>
    <property type="project" value="UniProtKB-KW"/>
</dbReference>
<reference evidence="40" key="1">
    <citation type="journal article" date="2006" name="Science">
        <title>Ancient noncoding elements conserved in the human genome.</title>
        <authorList>
            <person name="Venkatesh B."/>
            <person name="Kirkness E.F."/>
            <person name="Loh Y.H."/>
            <person name="Halpern A.L."/>
            <person name="Lee A.P."/>
            <person name="Johnson J."/>
            <person name="Dandona N."/>
            <person name="Viswanathan L.D."/>
            <person name="Tay A."/>
            <person name="Venter J.C."/>
            <person name="Strausberg R.L."/>
            <person name="Brenner S."/>
        </authorList>
    </citation>
    <scope>NUCLEOTIDE SEQUENCE [LARGE SCALE GENOMIC DNA]</scope>
</reference>
<proteinExistence type="inferred from homology"/>
<evidence type="ECO:0000256" key="6">
    <source>
        <dbReference type="ARBA" id="ARBA00004251"/>
    </source>
</evidence>
<evidence type="ECO:0000256" key="7">
    <source>
        <dbReference type="ARBA" id="ARBA00004496"/>
    </source>
</evidence>
<keyword evidence="12" id="KW-0964">Secreted</keyword>
<evidence type="ECO:0000256" key="17">
    <source>
        <dbReference type="ARBA" id="ARBA00022729"/>
    </source>
</evidence>